<dbReference type="Pfam" id="PF14316">
    <property type="entry name" value="DUF4381"/>
    <property type="match status" value="1"/>
</dbReference>
<accession>A0ABV9TCI2</accession>
<keyword evidence="3" id="KW-1185">Reference proteome</keyword>
<keyword evidence="1" id="KW-1133">Transmembrane helix</keyword>
<dbReference type="InterPro" id="IPR025489">
    <property type="entry name" value="DUF4381"/>
</dbReference>
<protein>
    <submittedName>
        <fullName evidence="2">DUF4381 domain-containing protein</fullName>
    </submittedName>
</protein>
<organism evidence="2 3">
    <name type="scientific">Pseudofrancisella aestuarii</name>
    <dbReference type="NCBI Taxonomy" id="2670347"/>
    <lineage>
        <taxon>Bacteria</taxon>
        <taxon>Pseudomonadati</taxon>
        <taxon>Pseudomonadota</taxon>
        <taxon>Gammaproteobacteria</taxon>
        <taxon>Thiotrichales</taxon>
        <taxon>Francisellaceae</taxon>
        <taxon>Pseudofrancisella</taxon>
    </lineage>
</organism>
<dbReference type="EMBL" id="JBHSJH010000003">
    <property type="protein sequence ID" value="MFC4892895.1"/>
    <property type="molecule type" value="Genomic_DNA"/>
</dbReference>
<proteinExistence type="predicted"/>
<comment type="caution">
    <text evidence="2">The sequence shown here is derived from an EMBL/GenBank/DDBJ whole genome shotgun (WGS) entry which is preliminary data.</text>
</comment>
<dbReference type="Proteomes" id="UP001595926">
    <property type="component" value="Unassembled WGS sequence"/>
</dbReference>
<dbReference type="RefSeq" id="WP_119331099.1">
    <property type="nucleotide sequence ID" value="NZ_JBHSJH010000003.1"/>
</dbReference>
<evidence type="ECO:0000313" key="2">
    <source>
        <dbReference type="EMBL" id="MFC4892895.1"/>
    </source>
</evidence>
<feature type="transmembrane region" description="Helical" evidence="1">
    <location>
        <begin position="27"/>
        <end position="46"/>
    </location>
</feature>
<gene>
    <name evidence="2" type="ORF">ACFPDQ_07505</name>
</gene>
<keyword evidence="1" id="KW-0472">Membrane</keyword>
<reference evidence="3" key="1">
    <citation type="journal article" date="2019" name="Int. J. Syst. Evol. Microbiol.">
        <title>The Global Catalogue of Microorganisms (GCM) 10K type strain sequencing project: providing services to taxonomists for standard genome sequencing and annotation.</title>
        <authorList>
            <consortium name="The Broad Institute Genomics Platform"/>
            <consortium name="The Broad Institute Genome Sequencing Center for Infectious Disease"/>
            <person name="Wu L."/>
            <person name="Ma J."/>
        </authorList>
    </citation>
    <scope>NUCLEOTIDE SEQUENCE [LARGE SCALE GENOMIC DNA]</scope>
    <source>
        <strain evidence="3">CGMCC 1.13718</strain>
    </source>
</reference>
<evidence type="ECO:0000313" key="3">
    <source>
        <dbReference type="Proteomes" id="UP001595926"/>
    </source>
</evidence>
<evidence type="ECO:0000256" key="1">
    <source>
        <dbReference type="SAM" id="Phobius"/>
    </source>
</evidence>
<name>A0ABV9TCI2_9GAMM</name>
<sequence>MMQEANLLDNLKDIYLPKEVPFWPIAYGWWVLLGLVVFIIICIFIFREIRKSIKRRKDLIIKDFRDKVFAQKPEEFVLAISVYLKRMAMDKFPKDSPHTLHGDKWLEYLDKRLKTKDFTTGSGKVLLNSYAPRVLNTQEQEQLLAVAEKWLRTVI</sequence>
<keyword evidence="1" id="KW-0812">Transmembrane</keyword>